<reference evidence="3" key="1">
    <citation type="journal article" date="2020" name="Stud. Mycol.">
        <title>101 Dothideomycetes genomes: a test case for predicting lifestyles and emergence of pathogens.</title>
        <authorList>
            <person name="Haridas S."/>
            <person name="Albert R."/>
            <person name="Binder M."/>
            <person name="Bloem J."/>
            <person name="Labutti K."/>
            <person name="Salamov A."/>
            <person name="Andreopoulos B."/>
            <person name="Baker S."/>
            <person name="Barry K."/>
            <person name="Bills G."/>
            <person name="Bluhm B."/>
            <person name="Cannon C."/>
            <person name="Castanera R."/>
            <person name="Culley D."/>
            <person name="Daum C."/>
            <person name="Ezra D."/>
            <person name="Gonzalez J."/>
            <person name="Henrissat B."/>
            <person name="Kuo A."/>
            <person name="Liang C."/>
            <person name="Lipzen A."/>
            <person name="Lutzoni F."/>
            <person name="Magnuson J."/>
            <person name="Mondo S."/>
            <person name="Nolan M."/>
            <person name="Ohm R."/>
            <person name="Pangilinan J."/>
            <person name="Park H.-J."/>
            <person name="Ramirez L."/>
            <person name="Alfaro M."/>
            <person name="Sun H."/>
            <person name="Tritt A."/>
            <person name="Yoshinaga Y."/>
            <person name="Zwiers L.-H."/>
            <person name="Turgeon B."/>
            <person name="Goodwin S."/>
            <person name="Spatafora J."/>
            <person name="Crous P."/>
            <person name="Grigoriev I."/>
        </authorList>
    </citation>
    <scope>NUCLEOTIDE SEQUENCE</scope>
    <source>
        <strain evidence="3">CBS 480.64</strain>
    </source>
</reference>
<dbReference type="PRINTS" id="PR00081">
    <property type="entry name" value="GDHRDH"/>
</dbReference>
<evidence type="ECO:0000256" key="2">
    <source>
        <dbReference type="ARBA" id="ARBA00023002"/>
    </source>
</evidence>
<proteinExistence type="inferred from homology"/>
<keyword evidence="2" id="KW-0560">Oxidoreductase</keyword>
<dbReference type="PANTHER" id="PTHR43669">
    <property type="entry name" value="5-KETO-D-GLUCONATE 5-REDUCTASE"/>
    <property type="match status" value="1"/>
</dbReference>
<dbReference type="InterPro" id="IPR036291">
    <property type="entry name" value="NAD(P)-bd_dom_sf"/>
</dbReference>
<dbReference type="Gene3D" id="3.40.50.720">
    <property type="entry name" value="NAD(P)-binding Rossmann-like Domain"/>
    <property type="match status" value="1"/>
</dbReference>
<dbReference type="Proteomes" id="UP000799421">
    <property type="component" value="Unassembled WGS sequence"/>
</dbReference>
<dbReference type="EMBL" id="MU006029">
    <property type="protein sequence ID" value="KAF2857741.1"/>
    <property type="molecule type" value="Genomic_DNA"/>
</dbReference>
<name>A0A6A7BR51_9PEZI</name>
<dbReference type="OrthoDB" id="417891at2759"/>
<feature type="non-terminal residue" evidence="3">
    <location>
        <position position="157"/>
    </location>
</feature>
<dbReference type="Pfam" id="PF00106">
    <property type="entry name" value="adh_short"/>
    <property type="match status" value="1"/>
</dbReference>
<protein>
    <submittedName>
        <fullName evidence="3">NAD(P)-binding protein</fullName>
    </submittedName>
</protein>
<dbReference type="InterPro" id="IPR002347">
    <property type="entry name" value="SDR_fam"/>
</dbReference>
<accession>A0A6A7BR51</accession>
<dbReference type="AlphaFoldDB" id="A0A6A7BR51"/>
<evidence type="ECO:0000313" key="4">
    <source>
        <dbReference type="Proteomes" id="UP000799421"/>
    </source>
</evidence>
<gene>
    <name evidence="3" type="ORF">K470DRAFT_260509</name>
</gene>
<organism evidence="3 4">
    <name type="scientific">Piedraia hortae CBS 480.64</name>
    <dbReference type="NCBI Taxonomy" id="1314780"/>
    <lineage>
        <taxon>Eukaryota</taxon>
        <taxon>Fungi</taxon>
        <taxon>Dikarya</taxon>
        <taxon>Ascomycota</taxon>
        <taxon>Pezizomycotina</taxon>
        <taxon>Dothideomycetes</taxon>
        <taxon>Dothideomycetidae</taxon>
        <taxon>Capnodiales</taxon>
        <taxon>Piedraiaceae</taxon>
        <taxon>Piedraia</taxon>
    </lineage>
</organism>
<comment type="similarity">
    <text evidence="1">Belongs to the short-chain dehydrogenases/reductases (SDR) family.</text>
</comment>
<evidence type="ECO:0000313" key="3">
    <source>
        <dbReference type="EMBL" id="KAF2857741.1"/>
    </source>
</evidence>
<dbReference type="SUPFAM" id="SSF51735">
    <property type="entry name" value="NAD(P)-binding Rossmann-fold domains"/>
    <property type="match status" value="1"/>
</dbReference>
<sequence>MSHTGKTALITGGCSGLGRAIAEMFLERGANVVVCDVNEATTDDFREKVSEAHPGKTIVLKRDITHQDAIDDMFIRAEGIFKKIDFVINNAGILDKFDPVGDLERDLWDRIIAVNLTAPAMITKAAVNSMLKNNVKGSIVNISSIAAVRGFCAGSIF</sequence>
<dbReference type="CDD" id="cd05233">
    <property type="entry name" value="SDR_c"/>
    <property type="match status" value="1"/>
</dbReference>
<keyword evidence="4" id="KW-1185">Reference proteome</keyword>
<dbReference type="PRINTS" id="PR00080">
    <property type="entry name" value="SDRFAMILY"/>
</dbReference>
<dbReference type="GO" id="GO:0016491">
    <property type="term" value="F:oxidoreductase activity"/>
    <property type="evidence" value="ECO:0007669"/>
    <property type="project" value="UniProtKB-KW"/>
</dbReference>
<evidence type="ECO:0000256" key="1">
    <source>
        <dbReference type="ARBA" id="ARBA00006484"/>
    </source>
</evidence>
<dbReference type="PANTHER" id="PTHR43669:SF14">
    <property type="entry name" value="OXIDOREDUCTASE"/>
    <property type="match status" value="1"/>
</dbReference>